<feature type="compositionally biased region" description="Basic and acidic residues" evidence="1">
    <location>
        <begin position="20"/>
        <end position="32"/>
    </location>
</feature>
<reference evidence="2" key="1">
    <citation type="journal article" date="2014" name="Int. J. Syst. Evol. Microbiol.">
        <title>Complete genome sequence of Corynebacterium casei LMG S-19264T (=DSM 44701T), isolated from a smear-ripened cheese.</title>
        <authorList>
            <consortium name="US DOE Joint Genome Institute (JGI-PGF)"/>
            <person name="Walter F."/>
            <person name="Albersmeier A."/>
            <person name="Kalinowski J."/>
            <person name="Ruckert C."/>
        </authorList>
    </citation>
    <scope>NUCLEOTIDE SEQUENCE</scope>
    <source>
        <strain evidence="2">KCTC 22169</strain>
    </source>
</reference>
<proteinExistence type="predicted"/>
<name>A0A918NHU3_9GAMM</name>
<comment type="caution">
    <text evidence="2">The sequence shown here is derived from an EMBL/GenBank/DDBJ whole genome shotgun (WGS) entry which is preliminary data.</text>
</comment>
<dbReference type="EMBL" id="BMXR01000018">
    <property type="protein sequence ID" value="GGX74058.1"/>
    <property type="molecule type" value="Genomic_DNA"/>
</dbReference>
<dbReference type="RefSeq" id="WP_189613397.1">
    <property type="nucleotide sequence ID" value="NZ_BMXR01000018.1"/>
</dbReference>
<evidence type="ECO:0000313" key="3">
    <source>
        <dbReference type="Proteomes" id="UP000626148"/>
    </source>
</evidence>
<protein>
    <submittedName>
        <fullName evidence="2">Uncharacterized protein</fullName>
    </submittedName>
</protein>
<evidence type="ECO:0000256" key="1">
    <source>
        <dbReference type="SAM" id="MobiDB-lite"/>
    </source>
</evidence>
<feature type="compositionally biased region" description="Basic residues" evidence="1">
    <location>
        <begin position="1"/>
        <end position="19"/>
    </location>
</feature>
<sequence>MSRAKKTRSLKGKLKVKTGSKKDFIGKGEKGRIPSHNRLAKHKKRQKSVYQKHLEENNLKDSSAGAPNPGQTTAPAVEPEEELVRPDATETEAGFDELSGDELLKRFEQDQ</sequence>
<keyword evidence="3" id="KW-1185">Reference proteome</keyword>
<accession>A0A918NHU3</accession>
<feature type="compositionally biased region" description="Basic and acidic residues" evidence="1">
    <location>
        <begin position="102"/>
        <end position="111"/>
    </location>
</feature>
<reference evidence="2" key="2">
    <citation type="submission" date="2020-09" db="EMBL/GenBank/DDBJ databases">
        <authorList>
            <person name="Sun Q."/>
            <person name="Kim S."/>
        </authorList>
    </citation>
    <scope>NUCLEOTIDE SEQUENCE</scope>
    <source>
        <strain evidence="2">KCTC 22169</strain>
    </source>
</reference>
<feature type="region of interest" description="Disordered" evidence="1">
    <location>
        <begin position="1"/>
        <end position="111"/>
    </location>
</feature>
<gene>
    <name evidence="2" type="ORF">GCM10007392_46790</name>
</gene>
<feature type="compositionally biased region" description="Acidic residues" evidence="1">
    <location>
        <begin position="89"/>
        <end position="100"/>
    </location>
</feature>
<organism evidence="2 3">
    <name type="scientific">Saccharospirillum salsuginis</name>
    <dbReference type="NCBI Taxonomy" id="418750"/>
    <lineage>
        <taxon>Bacteria</taxon>
        <taxon>Pseudomonadati</taxon>
        <taxon>Pseudomonadota</taxon>
        <taxon>Gammaproteobacteria</taxon>
        <taxon>Oceanospirillales</taxon>
        <taxon>Saccharospirillaceae</taxon>
        <taxon>Saccharospirillum</taxon>
    </lineage>
</organism>
<evidence type="ECO:0000313" key="2">
    <source>
        <dbReference type="EMBL" id="GGX74058.1"/>
    </source>
</evidence>
<dbReference type="Proteomes" id="UP000626148">
    <property type="component" value="Unassembled WGS sequence"/>
</dbReference>
<feature type="compositionally biased region" description="Basic residues" evidence="1">
    <location>
        <begin position="33"/>
        <end position="47"/>
    </location>
</feature>
<dbReference type="AlphaFoldDB" id="A0A918NHU3"/>